<dbReference type="Gene3D" id="3.30.560.10">
    <property type="entry name" value="Glucose Oxidase, domain 3"/>
    <property type="match status" value="1"/>
</dbReference>
<dbReference type="GO" id="GO:0016614">
    <property type="term" value="F:oxidoreductase activity, acting on CH-OH group of donors"/>
    <property type="evidence" value="ECO:0007669"/>
    <property type="project" value="InterPro"/>
</dbReference>
<evidence type="ECO:0000256" key="3">
    <source>
        <dbReference type="ARBA" id="ARBA00022630"/>
    </source>
</evidence>
<evidence type="ECO:0000259" key="7">
    <source>
        <dbReference type="PROSITE" id="PS00623"/>
    </source>
</evidence>
<dbReference type="OrthoDB" id="269227at2759"/>
<dbReference type="AlphaFoldDB" id="A0A1I8Q578"/>
<dbReference type="SUPFAM" id="SSF54373">
    <property type="entry name" value="FAD-linked reductases, C-terminal domain"/>
    <property type="match status" value="1"/>
</dbReference>
<comment type="cofactor">
    <cofactor evidence="1 5">
        <name>FAD</name>
        <dbReference type="ChEBI" id="CHEBI:57692"/>
    </cofactor>
</comment>
<dbReference type="KEGG" id="scac:106085759"/>
<feature type="domain" description="Glucose-methanol-choline oxidoreductase N-terminal" evidence="7">
    <location>
        <begin position="140"/>
        <end position="163"/>
    </location>
</feature>
<gene>
    <name evidence="9" type="primary">106085759</name>
</gene>
<dbReference type="InterPro" id="IPR007867">
    <property type="entry name" value="GMC_OxRtase_C"/>
</dbReference>
<dbReference type="Proteomes" id="UP000095300">
    <property type="component" value="Unassembled WGS sequence"/>
</dbReference>
<evidence type="ECO:0000259" key="8">
    <source>
        <dbReference type="PROSITE" id="PS00624"/>
    </source>
</evidence>
<dbReference type="GO" id="GO:0050660">
    <property type="term" value="F:flavin adenine dinucleotide binding"/>
    <property type="evidence" value="ECO:0007669"/>
    <property type="project" value="InterPro"/>
</dbReference>
<dbReference type="PANTHER" id="PTHR11552:SF147">
    <property type="entry name" value="CHOLINE DEHYDROGENASE, MITOCHONDRIAL"/>
    <property type="match status" value="1"/>
</dbReference>
<dbReference type="VEuPathDB" id="VectorBase:SCAU013995"/>
<dbReference type="Gene3D" id="3.50.50.60">
    <property type="entry name" value="FAD/NAD(P)-binding domain"/>
    <property type="match status" value="1"/>
</dbReference>
<evidence type="ECO:0000256" key="1">
    <source>
        <dbReference type="ARBA" id="ARBA00001974"/>
    </source>
</evidence>
<keyword evidence="3 6" id="KW-0285">Flavoprotein</keyword>
<dbReference type="InterPro" id="IPR012132">
    <property type="entry name" value="GMC_OxRdtase"/>
</dbReference>
<reference evidence="9" key="1">
    <citation type="submission" date="2020-05" db="UniProtKB">
        <authorList>
            <consortium name="EnsemblMetazoa"/>
        </authorList>
    </citation>
    <scope>IDENTIFICATION</scope>
    <source>
        <strain evidence="9">USDA</strain>
    </source>
</reference>
<dbReference type="Pfam" id="PF05199">
    <property type="entry name" value="GMC_oxred_C"/>
    <property type="match status" value="1"/>
</dbReference>
<evidence type="ECO:0000313" key="10">
    <source>
        <dbReference type="Proteomes" id="UP000095300"/>
    </source>
</evidence>
<accession>A0A1I8Q578</accession>
<name>A0A1I8Q578_STOCA</name>
<comment type="similarity">
    <text evidence="2 6">Belongs to the GMC oxidoreductase family.</text>
</comment>
<dbReference type="SUPFAM" id="SSF51905">
    <property type="entry name" value="FAD/NAD(P)-binding domain"/>
    <property type="match status" value="1"/>
</dbReference>
<dbReference type="Pfam" id="PF00732">
    <property type="entry name" value="GMC_oxred_N"/>
    <property type="match status" value="1"/>
</dbReference>
<protein>
    <recommendedName>
        <fullName evidence="7 8">Glucose-methanol-choline oxidoreductase N-terminal domain-containing protein</fullName>
    </recommendedName>
</protein>
<feature type="domain" description="Glucose-methanol-choline oxidoreductase N-terminal" evidence="8">
    <location>
        <begin position="313"/>
        <end position="327"/>
    </location>
</feature>
<keyword evidence="10" id="KW-1185">Reference proteome</keyword>
<evidence type="ECO:0000256" key="4">
    <source>
        <dbReference type="ARBA" id="ARBA00022827"/>
    </source>
</evidence>
<dbReference type="PIRSF" id="PIRSF000137">
    <property type="entry name" value="Alcohol_oxidase"/>
    <property type="match status" value="1"/>
</dbReference>
<evidence type="ECO:0000256" key="6">
    <source>
        <dbReference type="RuleBase" id="RU003968"/>
    </source>
</evidence>
<feature type="binding site" evidence="5">
    <location>
        <position position="275"/>
    </location>
    <ligand>
        <name>FAD</name>
        <dbReference type="ChEBI" id="CHEBI:57692"/>
    </ligand>
</feature>
<sequence length="623" mass="69683">MFMIGNVNHCHQCPAPSVGALNTMVTLLTEYLMGAQCQLAMSELYPRDYGDTALMHGLEAYDFVVVGAGTAGSVIASRLSENPQWKVLVLEAGGNPPQESEVPALAFSTLHSPFVYNYTTLANNRSCLGFDNSQCYWPRGRVVGGSGAVNLLMYLRGSREVYDEWLNMGNAGWGYDDVWPYFEKSVTPPNNNSSSQGYIEVNYFQNVLKEVYTTLFKAAQEMGQALPGEFSKDNYKGYARIKGTVKNGLRTTTAKGYLTPASQRSNLHVIKQAQVMKLDFDSQNQKVKTVTFRLRERRTLKVKIKREVISSAGSIDTPKLLMLSGIGPTEMLQRLHIPLVKNLPVGHNLQDHVTSLVFVKFEDPNLVTEQSLDNIYNYLVYKNGSLATIGLTDLVGLINLNDSHQNHDLEIIHRSFKKGEKMVLQNFAKGISMKKEITHHLLQTLENHDLLVFLLLLVHPKSRGTISLKSKSPKDPPLIDANYFGELEDEHNMAKALQYLQTYVETSALQEKQAEIIELPLGDCQQLRFKSMEYWHCYIRYMTTTCYHPVGTAKMGPQADNTSVVDPSLRVKGISNLRVVDASIMPTIPGVNTNGPTIMIAEKAADIIKEDWLEANKGEKLNF</sequence>
<evidence type="ECO:0000313" key="9">
    <source>
        <dbReference type="EnsemblMetazoa" id="SCAU013995-PA"/>
    </source>
</evidence>
<feature type="binding site" evidence="5">
    <location>
        <position position="142"/>
    </location>
    <ligand>
        <name>FAD</name>
        <dbReference type="ChEBI" id="CHEBI:57692"/>
    </ligand>
</feature>
<organism evidence="9 10">
    <name type="scientific">Stomoxys calcitrans</name>
    <name type="common">Stable fly</name>
    <name type="synonym">Conops calcitrans</name>
    <dbReference type="NCBI Taxonomy" id="35570"/>
    <lineage>
        <taxon>Eukaryota</taxon>
        <taxon>Metazoa</taxon>
        <taxon>Ecdysozoa</taxon>
        <taxon>Arthropoda</taxon>
        <taxon>Hexapoda</taxon>
        <taxon>Insecta</taxon>
        <taxon>Pterygota</taxon>
        <taxon>Neoptera</taxon>
        <taxon>Endopterygota</taxon>
        <taxon>Diptera</taxon>
        <taxon>Brachycera</taxon>
        <taxon>Muscomorpha</taxon>
        <taxon>Muscoidea</taxon>
        <taxon>Muscidae</taxon>
        <taxon>Stomoxys</taxon>
    </lineage>
</organism>
<dbReference type="PROSITE" id="PS00624">
    <property type="entry name" value="GMC_OXRED_2"/>
    <property type="match status" value="1"/>
</dbReference>
<dbReference type="PANTHER" id="PTHR11552">
    <property type="entry name" value="GLUCOSE-METHANOL-CHOLINE GMC OXIDOREDUCTASE"/>
    <property type="match status" value="1"/>
</dbReference>
<proteinExistence type="inferred from homology"/>
<dbReference type="InterPro" id="IPR036188">
    <property type="entry name" value="FAD/NAD-bd_sf"/>
</dbReference>
<dbReference type="PROSITE" id="PS00623">
    <property type="entry name" value="GMC_OXRED_1"/>
    <property type="match status" value="1"/>
</dbReference>
<evidence type="ECO:0000256" key="5">
    <source>
        <dbReference type="PIRSR" id="PIRSR000137-2"/>
    </source>
</evidence>
<evidence type="ECO:0000256" key="2">
    <source>
        <dbReference type="ARBA" id="ARBA00010790"/>
    </source>
</evidence>
<dbReference type="InterPro" id="IPR000172">
    <property type="entry name" value="GMC_OxRdtase_N"/>
</dbReference>
<dbReference type="EnsemblMetazoa" id="SCAU013995-RA">
    <property type="protein sequence ID" value="SCAU013995-PA"/>
    <property type="gene ID" value="SCAU013995"/>
</dbReference>
<dbReference type="STRING" id="35570.A0A1I8Q578"/>
<keyword evidence="4 5" id="KW-0274">FAD</keyword>